<keyword evidence="3 7" id="KW-0812">Transmembrane</keyword>
<comment type="subcellular location">
    <subcellularLocation>
        <location evidence="1">Membrane</location>
        <topology evidence="1">Multi-pass membrane protein</topology>
    </subcellularLocation>
</comment>
<dbReference type="InParanoid" id="A0A136J1U8"/>
<evidence type="ECO:0000313" key="10">
    <source>
        <dbReference type="Proteomes" id="UP000070501"/>
    </source>
</evidence>
<evidence type="ECO:0000259" key="8">
    <source>
        <dbReference type="PROSITE" id="PS50850"/>
    </source>
</evidence>
<accession>A0A136J1U8</accession>
<evidence type="ECO:0000313" key="9">
    <source>
        <dbReference type="EMBL" id="KXJ91132.1"/>
    </source>
</evidence>
<feature type="domain" description="Major facilitator superfamily (MFS) profile" evidence="8">
    <location>
        <begin position="73"/>
        <end position="491"/>
    </location>
</feature>
<evidence type="ECO:0000256" key="1">
    <source>
        <dbReference type="ARBA" id="ARBA00004141"/>
    </source>
</evidence>
<dbReference type="Gene3D" id="1.20.1250.20">
    <property type="entry name" value="MFS general substrate transporter like domains"/>
    <property type="match status" value="2"/>
</dbReference>
<feature type="transmembrane region" description="Helical" evidence="7">
    <location>
        <begin position="235"/>
        <end position="258"/>
    </location>
</feature>
<feature type="transmembrane region" description="Helical" evidence="7">
    <location>
        <begin position="168"/>
        <end position="191"/>
    </location>
</feature>
<feature type="transmembrane region" description="Helical" evidence="7">
    <location>
        <begin position="433"/>
        <end position="455"/>
    </location>
</feature>
<dbReference type="PROSITE" id="PS50850">
    <property type="entry name" value="MFS"/>
    <property type="match status" value="1"/>
</dbReference>
<dbReference type="InterPro" id="IPR020846">
    <property type="entry name" value="MFS_dom"/>
</dbReference>
<feature type="compositionally biased region" description="Basic and acidic residues" evidence="6">
    <location>
        <begin position="1"/>
        <end position="17"/>
    </location>
</feature>
<dbReference type="Proteomes" id="UP000070501">
    <property type="component" value="Unassembled WGS sequence"/>
</dbReference>
<proteinExistence type="predicted"/>
<dbReference type="FunFam" id="1.20.1250.20:FF:000013">
    <property type="entry name" value="MFS general substrate transporter"/>
    <property type="match status" value="1"/>
</dbReference>
<reference evidence="10" key="1">
    <citation type="submission" date="2016-02" db="EMBL/GenBank/DDBJ databases">
        <title>Draft genome sequence of Microdochium bolleyi, a fungal endophyte of beachgrass.</title>
        <authorList>
            <consortium name="DOE Joint Genome Institute"/>
            <person name="David A.S."/>
            <person name="May G."/>
            <person name="Haridas S."/>
            <person name="Lim J."/>
            <person name="Wang M."/>
            <person name="Labutti K."/>
            <person name="Lipzen A."/>
            <person name="Barry K."/>
            <person name="Grigoriev I.V."/>
        </authorList>
    </citation>
    <scope>NUCLEOTIDE SEQUENCE [LARGE SCALE GENOMIC DNA]</scope>
    <source>
        <strain evidence="10">J235TASD1</strain>
    </source>
</reference>
<gene>
    <name evidence="9" type="ORF">Micbo1qcDRAFT_148244</name>
</gene>
<keyword evidence="4 7" id="KW-1133">Transmembrane helix</keyword>
<feature type="transmembrane region" description="Helical" evidence="7">
    <location>
        <begin position="337"/>
        <end position="361"/>
    </location>
</feature>
<dbReference type="AlphaFoldDB" id="A0A136J1U8"/>
<feature type="transmembrane region" description="Helical" evidence="7">
    <location>
        <begin position="112"/>
        <end position="134"/>
    </location>
</feature>
<feature type="region of interest" description="Disordered" evidence="6">
    <location>
        <begin position="1"/>
        <end position="31"/>
    </location>
</feature>
<dbReference type="FunFam" id="1.20.1250.20:FF:000057">
    <property type="entry name" value="MFS general substrate transporter"/>
    <property type="match status" value="1"/>
</dbReference>
<evidence type="ECO:0000256" key="6">
    <source>
        <dbReference type="SAM" id="MobiDB-lite"/>
    </source>
</evidence>
<sequence length="520" mass="57157">MSGLPDGKDSDPERVSSHEYGTAHNKNTVGEGVVHEESAARRGLQMPAILAAMTPEHRAELEVKLRRRIDRRLMPMIVLMYILNYIDRNNIAAAKLAGLPEDLHLSRNSSEFQTAVSILFVGYLLMQIPSNLFLNKIGKPAIYLPVCMIVWGVISAATAGVHNFGGLIAIRFFLGFVEAAYFPGCLYYLSCWYTRKELGFRTAILYSGALISGAFSGLISAGITGNMDGALGYRAWHWLFIIEGVITIAIAFGAFFVLPNFPRTTSWLNEEEKALAIWRLEEDIGEDDWVGTEDQSFFQGAKLAFTDIKTYVLMVLVFCIVASGTVTNFFPAVVNTLGYGSVTTLLLTAPPYVIAVITTFLNAWHADKTGERYWHITLPLYVAIIAYIIAATTTSLGARYAAMMLMVPGVYTGYVVALAWISNTLPRPPAKRAAGLAFINAISNTSSIYASYMYLDWMAPRYIIAMSVNCATAVIAVLAATTLRFMLARLNKKLDQGIRVEGAINALPGQAATHGFRFKL</sequence>
<dbReference type="SUPFAM" id="SSF103473">
    <property type="entry name" value="MFS general substrate transporter"/>
    <property type="match status" value="1"/>
</dbReference>
<dbReference type="PANTHER" id="PTHR43791">
    <property type="entry name" value="PERMEASE-RELATED"/>
    <property type="match status" value="1"/>
</dbReference>
<dbReference type="PANTHER" id="PTHR43791:SF92">
    <property type="entry name" value="AGL026WP"/>
    <property type="match status" value="1"/>
</dbReference>
<dbReference type="InterPro" id="IPR036259">
    <property type="entry name" value="MFS_trans_sf"/>
</dbReference>
<keyword evidence="10" id="KW-1185">Reference proteome</keyword>
<dbReference type="Pfam" id="PF07690">
    <property type="entry name" value="MFS_1"/>
    <property type="match status" value="1"/>
</dbReference>
<evidence type="ECO:0000256" key="3">
    <source>
        <dbReference type="ARBA" id="ARBA00022692"/>
    </source>
</evidence>
<feature type="transmembrane region" description="Helical" evidence="7">
    <location>
        <begin position="311"/>
        <end position="331"/>
    </location>
</feature>
<dbReference type="OrthoDB" id="2250022at2759"/>
<feature type="transmembrane region" description="Helical" evidence="7">
    <location>
        <begin position="400"/>
        <end position="421"/>
    </location>
</feature>
<name>A0A136J1U8_9PEZI</name>
<keyword evidence="2" id="KW-0813">Transport</keyword>
<protein>
    <submittedName>
        <fullName evidence="9">Major facilitator superfamily domain-containing protein</fullName>
    </submittedName>
</protein>
<dbReference type="GO" id="GO:0022857">
    <property type="term" value="F:transmembrane transporter activity"/>
    <property type="evidence" value="ECO:0007669"/>
    <property type="project" value="InterPro"/>
</dbReference>
<organism evidence="9 10">
    <name type="scientific">Microdochium bolleyi</name>
    <dbReference type="NCBI Taxonomy" id="196109"/>
    <lineage>
        <taxon>Eukaryota</taxon>
        <taxon>Fungi</taxon>
        <taxon>Dikarya</taxon>
        <taxon>Ascomycota</taxon>
        <taxon>Pezizomycotina</taxon>
        <taxon>Sordariomycetes</taxon>
        <taxon>Xylariomycetidae</taxon>
        <taxon>Xylariales</taxon>
        <taxon>Microdochiaceae</taxon>
        <taxon>Microdochium</taxon>
    </lineage>
</organism>
<evidence type="ECO:0000256" key="4">
    <source>
        <dbReference type="ARBA" id="ARBA00022989"/>
    </source>
</evidence>
<feature type="transmembrane region" description="Helical" evidence="7">
    <location>
        <begin position="373"/>
        <end position="394"/>
    </location>
</feature>
<evidence type="ECO:0000256" key="2">
    <source>
        <dbReference type="ARBA" id="ARBA00022448"/>
    </source>
</evidence>
<keyword evidence="5 7" id="KW-0472">Membrane</keyword>
<evidence type="ECO:0000256" key="7">
    <source>
        <dbReference type="SAM" id="Phobius"/>
    </source>
</evidence>
<dbReference type="EMBL" id="KQ964251">
    <property type="protein sequence ID" value="KXJ91132.1"/>
    <property type="molecule type" value="Genomic_DNA"/>
</dbReference>
<dbReference type="InterPro" id="IPR011701">
    <property type="entry name" value="MFS"/>
</dbReference>
<feature type="transmembrane region" description="Helical" evidence="7">
    <location>
        <begin position="461"/>
        <end position="483"/>
    </location>
</feature>
<dbReference type="GO" id="GO:0016020">
    <property type="term" value="C:membrane"/>
    <property type="evidence" value="ECO:0007669"/>
    <property type="project" value="UniProtKB-SubCell"/>
</dbReference>
<evidence type="ECO:0000256" key="5">
    <source>
        <dbReference type="ARBA" id="ARBA00023136"/>
    </source>
</evidence>
<feature type="transmembrane region" description="Helical" evidence="7">
    <location>
        <begin position="141"/>
        <end position="162"/>
    </location>
</feature>
<feature type="transmembrane region" description="Helical" evidence="7">
    <location>
        <begin position="203"/>
        <end position="223"/>
    </location>
</feature>